<keyword evidence="8" id="KW-1185">Reference proteome</keyword>
<keyword evidence="4" id="KW-0378">Hydrolase</keyword>
<keyword evidence="6" id="KW-1015">Disulfide bond</keyword>
<dbReference type="PANTHER" id="PTHR10912">
    <property type="entry name" value="ADP-RIBOSYL CYCLASE"/>
    <property type="match status" value="1"/>
</dbReference>
<evidence type="ECO:0000256" key="4">
    <source>
        <dbReference type="ARBA" id="ARBA00022801"/>
    </source>
</evidence>
<comment type="similarity">
    <text evidence="1">Belongs to the ADP-ribosyl cyclase family.</text>
</comment>
<dbReference type="InParanoid" id="A0A671WET4"/>
<dbReference type="Pfam" id="PF02267">
    <property type="entry name" value="Rib_hydrolayse"/>
    <property type="match status" value="1"/>
</dbReference>
<sequence length="182" mass="20853">SKVAMEDYDDLMAMAPFDHPCHQTMFWSKTNELVRYCIAKDEDKKDCFTLEDTLLGYILNDKTWCVKKGSIEMFTTFCQEYDSNENTAVRSFWNRVSVAFAEYACGNATVMLNGSLKNPFDTNSTFAKFEINRLEHPKVTKLKVILVGGDKNVQTCKDESLQVLENITRNEGISYHCVPVTR</sequence>
<reference evidence="7" key="1">
    <citation type="submission" date="2021-04" db="EMBL/GenBank/DDBJ databases">
        <authorList>
            <consortium name="Wellcome Sanger Institute Data Sharing"/>
        </authorList>
    </citation>
    <scope>NUCLEOTIDE SEQUENCE [LARGE SCALE GENOMIC DNA]</scope>
</reference>
<keyword evidence="5" id="KW-0520">NAD</keyword>
<reference evidence="7" key="3">
    <citation type="submission" date="2025-09" db="UniProtKB">
        <authorList>
            <consortium name="Ensembl"/>
        </authorList>
    </citation>
    <scope>IDENTIFICATION</scope>
</reference>
<dbReference type="GO" id="GO:0016740">
    <property type="term" value="F:transferase activity"/>
    <property type="evidence" value="ECO:0007669"/>
    <property type="project" value="UniProtKB-KW"/>
</dbReference>
<protein>
    <recommendedName>
        <fullName evidence="2">ADP-ribosyl cyclase/cyclic ADP-ribose hydrolase</fullName>
        <ecNumber evidence="2">3.2.2.6</ecNumber>
    </recommendedName>
</protein>
<dbReference type="GO" id="GO:0030890">
    <property type="term" value="P:positive regulation of B cell proliferation"/>
    <property type="evidence" value="ECO:0007669"/>
    <property type="project" value="TreeGrafter"/>
</dbReference>
<evidence type="ECO:0000256" key="3">
    <source>
        <dbReference type="ARBA" id="ARBA00022679"/>
    </source>
</evidence>
<evidence type="ECO:0000256" key="5">
    <source>
        <dbReference type="ARBA" id="ARBA00023027"/>
    </source>
</evidence>
<dbReference type="OMA" id="VCKENPR"/>
<dbReference type="GeneTree" id="ENSGT00390000017291"/>
<dbReference type="GO" id="GO:0061809">
    <property type="term" value="F:NAD+ nucleosidase activity, cyclic ADP-ribose generating"/>
    <property type="evidence" value="ECO:0007669"/>
    <property type="project" value="UniProtKB-EC"/>
</dbReference>
<dbReference type="Ensembl" id="ENSSAUT00010039080.1">
    <property type="protein sequence ID" value="ENSSAUP00010037129.1"/>
    <property type="gene ID" value="ENSSAUG00010015665.1"/>
</dbReference>
<proteinExistence type="inferred from homology"/>
<accession>A0A671WET4</accession>
<dbReference type="EC" id="3.2.2.6" evidence="2"/>
<dbReference type="AlphaFoldDB" id="A0A671WET4"/>
<dbReference type="Proteomes" id="UP000472265">
    <property type="component" value="Chromosome 19"/>
</dbReference>
<evidence type="ECO:0000256" key="2">
    <source>
        <dbReference type="ARBA" id="ARBA00011982"/>
    </source>
</evidence>
<name>A0A671WET4_SPAAU</name>
<evidence type="ECO:0000256" key="1">
    <source>
        <dbReference type="ARBA" id="ARBA00005406"/>
    </source>
</evidence>
<reference evidence="7" key="2">
    <citation type="submission" date="2025-08" db="UniProtKB">
        <authorList>
            <consortium name="Ensembl"/>
        </authorList>
    </citation>
    <scope>IDENTIFICATION</scope>
</reference>
<dbReference type="SUPFAM" id="SSF52309">
    <property type="entry name" value="N-(deoxy)ribosyltransferase-like"/>
    <property type="match status" value="1"/>
</dbReference>
<dbReference type="GO" id="GO:0005886">
    <property type="term" value="C:plasma membrane"/>
    <property type="evidence" value="ECO:0007669"/>
    <property type="project" value="TreeGrafter"/>
</dbReference>
<dbReference type="InterPro" id="IPR003193">
    <property type="entry name" value="ADP-ribosyl_cyclase"/>
</dbReference>
<keyword evidence="3" id="KW-0808">Transferase</keyword>
<dbReference type="PANTHER" id="PTHR10912:SF9">
    <property type="entry name" value="ADP-RIBOSYL CYCLASE_CYCLIC ADP-RIBOSE HYDROLASE"/>
    <property type="match status" value="1"/>
</dbReference>
<dbReference type="GO" id="GO:0016849">
    <property type="term" value="F:phosphorus-oxygen lyase activity"/>
    <property type="evidence" value="ECO:0007669"/>
    <property type="project" value="TreeGrafter"/>
</dbReference>
<evidence type="ECO:0000313" key="7">
    <source>
        <dbReference type="Ensembl" id="ENSSAUP00010037129.1"/>
    </source>
</evidence>
<evidence type="ECO:0000256" key="6">
    <source>
        <dbReference type="ARBA" id="ARBA00023157"/>
    </source>
</evidence>
<organism evidence="7 8">
    <name type="scientific">Sparus aurata</name>
    <name type="common">Gilthead sea bream</name>
    <dbReference type="NCBI Taxonomy" id="8175"/>
    <lineage>
        <taxon>Eukaryota</taxon>
        <taxon>Metazoa</taxon>
        <taxon>Chordata</taxon>
        <taxon>Craniata</taxon>
        <taxon>Vertebrata</taxon>
        <taxon>Euteleostomi</taxon>
        <taxon>Actinopterygii</taxon>
        <taxon>Neopterygii</taxon>
        <taxon>Teleostei</taxon>
        <taxon>Neoteleostei</taxon>
        <taxon>Acanthomorphata</taxon>
        <taxon>Eupercaria</taxon>
        <taxon>Spariformes</taxon>
        <taxon>Sparidae</taxon>
        <taxon>Sparus</taxon>
    </lineage>
</organism>
<dbReference type="Gene3D" id="3.40.50.720">
    <property type="entry name" value="NAD(P)-binding Rossmann-like Domain"/>
    <property type="match status" value="1"/>
</dbReference>
<evidence type="ECO:0000313" key="8">
    <source>
        <dbReference type="Proteomes" id="UP000472265"/>
    </source>
</evidence>